<feature type="region of interest" description="Disordered" evidence="4">
    <location>
        <begin position="23"/>
        <end position="101"/>
    </location>
</feature>
<feature type="region of interest" description="Disordered" evidence="4">
    <location>
        <begin position="147"/>
        <end position="166"/>
    </location>
</feature>
<evidence type="ECO:0000256" key="2">
    <source>
        <dbReference type="PIRSR" id="PIRSR620019-1"/>
    </source>
</evidence>
<dbReference type="PANTHER" id="PTHR43300">
    <property type="entry name" value="ACETYLTRANSFERASE"/>
    <property type="match status" value="1"/>
</dbReference>
<protein>
    <submittedName>
        <fullName evidence="6">Acetyltransferase</fullName>
    </submittedName>
</protein>
<keyword evidence="7" id="KW-1185">Reference proteome</keyword>
<comment type="similarity">
    <text evidence="1">Belongs to the transferase hexapeptide repeat family.</text>
</comment>
<feature type="binding site" evidence="3">
    <location>
        <position position="366"/>
    </location>
    <ligand>
        <name>acetyl-CoA</name>
        <dbReference type="ChEBI" id="CHEBI:57288"/>
    </ligand>
</feature>
<accession>A0A4U1L5B6</accession>
<evidence type="ECO:0000256" key="3">
    <source>
        <dbReference type="PIRSR" id="PIRSR620019-2"/>
    </source>
</evidence>
<dbReference type="InterPro" id="IPR020019">
    <property type="entry name" value="AcTrfase_PglD-like"/>
</dbReference>
<dbReference type="InterPro" id="IPR011004">
    <property type="entry name" value="Trimer_LpxA-like_sf"/>
</dbReference>
<reference evidence="6 7" key="1">
    <citation type="submission" date="2019-04" db="EMBL/GenBank/DDBJ databases">
        <authorList>
            <person name="Yang Y."/>
            <person name="Wei D."/>
        </authorList>
    </citation>
    <scope>NUCLEOTIDE SEQUENCE [LARGE SCALE GENOMIC DNA]</scope>
    <source>
        <strain evidence="6 7">L-1-4w-11</strain>
    </source>
</reference>
<proteinExistence type="inferred from homology"/>
<evidence type="ECO:0000256" key="1">
    <source>
        <dbReference type="ARBA" id="ARBA00007274"/>
    </source>
</evidence>
<dbReference type="EMBL" id="SWKR01000002">
    <property type="protein sequence ID" value="TKD51395.1"/>
    <property type="molecule type" value="Genomic_DNA"/>
</dbReference>
<feature type="domain" description="PglD N-terminal" evidence="5">
    <location>
        <begin position="226"/>
        <end position="297"/>
    </location>
</feature>
<evidence type="ECO:0000259" key="5">
    <source>
        <dbReference type="Pfam" id="PF17836"/>
    </source>
</evidence>
<comment type="caution">
    <text evidence="6">The sequence shown here is derived from an EMBL/GenBank/DDBJ whole genome shotgun (WGS) entry which is preliminary data.</text>
</comment>
<dbReference type="Gene3D" id="3.40.50.20">
    <property type="match status" value="1"/>
</dbReference>
<dbReference type="OrthoDB" id="9815592at2"/>
<dbReference type="PANTHER" id="PTHR43300:SF7">
    <property type="entry name" value="UDP-N-ACETYLBACILLOSAMINE N-ACETYLTRANSFERASE"/>
    <property type="match status" value="1"/>
</dbReference>
<dbReference type="NCBIfam" id="TIGR03570">
    <property type="entry name" value="NeuD_NnaD"/>
    <property type="match status" value="1"/>
</dbReference>
<feature type="active site" description="Proton acceptor" evidence="2">
    <location>
        <position position="357"/>
    </location>
</feature>
<dbReference type="GO" id="GO:0016740">
    <property type="term" value="F:transferase activity"/>
    <property type="evidence" value="ECO:0007669"/>
    <property type="project" value="UniProtKB-KW"/>
</dbReference>
<feature type="compositionally biased region" description="Low complexity" evidence="4">
    <location>
        <begin position="57"/>
        <end position="69"/>
    </location>
</feature>
<keyword evidence="6" id="KW-0808">Transferase</keyword>
<dbReference type="AlphaFoldDB" id="A0A4U1L5B6"/>
<dbReference type="Proteomes" id="UP000309138">
    <property type="component" value="Unassembled WGS sequence"/>
</dbReference>
<feature type="region of interest" description="Disordered" evidence="4">
    <location>
        <begin position="192"/>
        <end position="211"/>
    </location>
</feature>
<dbReference type="Gene3D" id="2.160.10.10">
    <property type="entry name" value="Hexapeptide repeat proteins"/>
    <property type="match status" value="1"/>
</dbReference>
<name>A0A4U1L5B6_9SPHN</name>
<dbReference type="Pfam" id="PF17836">
    <property type="entry name" value="PglD_N"/>
    <property type="match status" value="1"/>
</dbReference>
<gene>
    <name evidence="6" type="ORF">FBR43_11995</name>
</gene>
<dbReference type="InterPro" id="IPR041561">
    <property type="entry name" value="PglD_N"/>
</dbReference>
<feature type="site" description="Increases basicity of active site His" evidence="2">
    <location>
        <position position="358"/>
    </location>
</feature>
<dbReference type="CDD" id="cd03360">
    <property type="entry name" value="LbH_AT_putative"/>
    <property type="match status" value="1"/>
</dbReference>
<evidence type="ECO:0000313" key="6">
    <source>
        <dbReference type="EMBL" id="TKD51395.1"/>
    </source>
</evidence>
<dbReference type="InterPro" id="IPR050179">
    <property type="entry name" value="Trans_hexapeptide_repeat"/>
</dbReference>
<organism evidence="6 7">
    <name type="scientific">Sphingomonas baiyangensis</name>
    <dbReference type="NCBI Taxonomy" id="2572576"/>
    <lineage>
        <taxon>Bacteria</taxon>
        <taxon>Pseudomonadati</taxon>
        <taxon>Pseudomonadota</taxon>
        <taxon>Alphaproteobacteria</taxon>
        <taxon>Sphingomonadales</taxon>
        <taxon>Sphingomonadaceae</taxon>
        <taxon>Sphingomonas</taxon>
    </lineage>
</organism>
<evidence type="ECO:0000313" key="7">
    <source>
        <dbReference type="Proteomes" id="UP000309138"/>
    </source>
</evidence>
<feature type="compositionally biased region" description="Basic residues" evidence="4">
    <location>
        <begin position="78"/>
        <end position="97"/>
    </location>
</feature>
<sequence length="426" mass="44035">MRANATTCAASTPRCCGSCGWRQSGEAVDRSGAGRRRAAGAVARATRRSAGDRAARRAPGAVPPAAARPARPPVRHPQVPHHARRRRAGRARRHHRARDAARPFPARNVARRAAGTLECRARRHEPRGAATAADAVSAAIFARTGAPARGTPRHHRLGAGQRPQRDRLGAQVRARCLVCRQPIMVARLAHPVDDSDEGRPPRRYRCGGRGDDAAVHRQRRAAMTRFAILGAGGHAKVVLEALRLAVADAEIVVVDDGRGDDGGDLLGAPIIGTRAALLDRRASALVPALGDNRARLVAIEWAREAGLEIASVIHPAAIVSPSAVIGAGCFLAAGAIVNADARLGSGVIVNTGASVDHDCVLGDGVHVAPGARLCGNVRIGARTLIGVGAAIIPGRTLGADCVVGAGAAVVRDSDDGVRIAGVPGRA</sequence>
<dbReference type="SUPFAM" id="SSF51161">
    <property type="entry name" value="Trimeric LpxA-like enzymes"/>
    <property type="match status" value="1"/>
</dbReference>
<evidence type="ECO:0000256" key="4">
    <source>
        <dbReference type="SAM" id="MobiDB-lite"/>
    </source>
</evidence>
<feature type="binding site" evidence="3">
    <location>
        <position position="290"/>
    </location>
    <ligand>
        <name>substrate</name>
    </ligand>
</feature>